<dbReference type="EMBL" id="JAUSVU010000016">
    <property type="protein sequence ID" value="MDQ0535116.1"/>
    <property type="molecule type" value="Genomic_DNA"/>
</dbReference>
<dbReference type="Proteomes" id="UP001244552">
    <property type="component" value="Unassembled WGS sequence"/>
</dbReference>
<sequence length="84" mass="8877">MTTAPLPLSITLFDGGIVPVLLVAGLPGHPEEVEFLVDGSHVRTLRRVRGVPARLPEAPMAPGLPSLSTLLRQAIPQENPLVSP</sequence>
<accession>A0ABU0MNY3</accession>
<gene>
    <name evidence="1" type="ORF">QO018_003994</name>
</gene>
<name>A0ABU0MNY3_9PROT</name>
<evidence type="ECO:0000313" key="2">
    <source>
        <dbReference type="Proteomes" id="UP001244552"/>
    </source>
</evidence>
<keyword evidence="2" id="KW-1185">Reference proteome</keyword>
<comment type="caution">
    <text evidence="1">The sequence shown here is derived from an EMBL/GenBank/DDBJ whole genome shotgun (WGS) entry which is preliminary data.</text>
</comment>
<reference evidence="1 2" key="1">
    <citation type="submission" date="2023-07" db="EMBL/GenBank/DDBJ databases">
        <title>Genomic Encyclopedia of Type Strains, Phase IV (KMG-IV): sequencing the most valuable type-strain genomes for metagenomic binning, comparative biology and taxonomic classification.</title>
        <authorList>
            <person name="Goeker M."/>
        </authorList>
    </citation>
    <scope>NUCLEOTIDE SEQUENCE [LARGE SCALE GENOMIC DNA]</scope>
    <source>
        <strain evidence="1 2">DSM 19922</strain>
    </source>
</reference>
<organism evidence="1 2">
    <name type="scientific">Azospirillum picis</name>
    <dbReference type="NCBI Taxonomy" id="488438"/>
    <lineage>
        <taxon>Bacteria</taxon>
        <taxon>Pseudomonadati</taxon>
        <taxon>Pseudomonadota</taxon>
        <taxon>Alphaproteobacteria</taxon>
        <taxon>Rhodospirillales</taxon>
        <taxon>Azospirillaceae</taxon>
        <taxon>Azospirillum</taxon>
    </lineage>
</organism>
<protein>
    <submittedName>
        <fullName evidence="1">Uncharacterized protein</fullName>
    </submittedName>
</protein>
<proteinExistence type="predicted"/>
<evidence type="ECO:0000313" key="1">
    <source>
        <dbReference type="EMBL" id="MDQ0535116.1"/>
    </source>
</evidence>